<evidence type="ECO:0000313" key="2">
    <source>
        <dbReference type="EMBL" id="KAL3502779.1"/>
    </source>
</evidence>
<sequence length="268" mass="29396">MQSECESSSDDLKSLSGLDEETKRTRYLVFNERTDLKNPKFSLGLRFVAATLFRNAIRIHSIVDGKEIKFKKNEPGRIRAVCFEVCQWRILDSFIHDKKTIQVKRLDDPHTCGRVRSNKSMTSNLAAELYILNCPTKEREIVLEAIEKQVLDGAVVPPSAGDEGATIAIVDVSAKNDNEGVAIATVEVLPTTDDEGIAIATVEVPGGVVVMRSSTTRVEVEIGGHAVNVEEVINPRVFAFGLGITIRALAPHFPPLTKSTKVVNLGRT</sequence>
<dbReference type="EMBL" id="JBJUIK010000015">
    <property type="protein sequence ID" value="KAL3502779.1"/>
    <property type="molecule type" value="Genomic_DNA"/>
</dbReference>
<evidence type="ECO:0000313" key="3">
    <source>
        <dbReference type="Proteomes" id="UP001630127"/>
    </source>
</evidence>
<dbReference type="InterPro" id="IPR004332">
    <property type="entry name" value="Transposase_MuDR"/>
</dbReference>
<gene>
    <name evidence="2" type="ORF">ACH5RR_037228</name>
</gene>
<reference evidence="2 3" key="1">
    <citation type="submission" date="2024-11" db="EMBL/GenBank/DDBJ databases">
        <title>A near-complete genome assembly of Cinchona calisaya.</title>
        <authorList>
            <person name="Lian D.C."/>
            <person name="Zhao X.W."/>
            <person name="Wei L."/>
        </authorList>
    </citation>
    <scope>NUCLEOTIDE SEQUENCE [LARGE SCALE GENOMIC DNA]</scope>
    <source>
        <tissue evidence="2">Nenye</tissue>
    </source>
</reference>
<comment type="caution">
    <text evidence="2">The sequence shown here is derived from an EMBL/GenBank/DDBJ whole genome shotgun (WGS) entry which is preliminary data.</text>
</comment>
<feature type="domain" description="Transposase MuDR plant" evidence="1">
    <location>
        <begin position="40"/>
        <end position="103"/>
    </location>
</feature>
<dbReference type="Proteomes" id="UP001630127">
    <property type="component" value="Unassembled WGS sequence"/>
</dbReference>
<dbReference type="Pfam" id="PF03108">
    <property type="entry name" value="DBD_Tnp_Mut"/>
    <property type="match status" value="1"/>
</dbReference>
<proteinExistence type="predicted"/>
<protein>
    <recommendedName>
        <fullName evidence="1">Transposase MuDR plant domain-containing protein</fullName>
    </recommendedName>
</protein>
<name>A0ABD2Y969_9GENT</name>
<accession>A0ABD2Y969</accession>
<organism evidence="2 3">
    <name type="scientific">Cinchona calisaya</name>
    <dbReference type="NCBI Taxonomy" id="153742"/>
    <lineage>
        <taxon>Eukaryota</taxon>
        <taxon>Viridiplantae</taxon>
        <taxon>Streptophyta</taxon>
        <taxon>Embryophyta</taxon>
        <taxon>Tracheophyta</taxon>
        <taxon>Spermatophyta</taxon>
        <taxon>Magnoliopsida</taxon>
        <taxon>eudicotyledons</taxon>
        <taxon>Gunneridae</taxon>
        <taxon>Pentapetalae</taxon>
        <taxon>asterids</taxon>
        <taxon>lamiids</taxon>
        <taxon>Gentianales</taxon>
        <taxon>Rubiaceae</taxon>
        <taxon>Cinchonoideae</taxon>
        <taxon>Cinchoneae</taxon>
        <taxon>Cinchona</taxon>
    </lineage>
</organism>
<evidence type="ECO:0000259" key="1">
    <source>
        <dbReference type="Pfam" id="PF03108"/>
    </source>
</evidence>
<dbReference type="AlphaFoldDB" id="A0ABD2Y969"/>
<keyword evidence="3" id="KW-1185">Reference proteome</keyword>